<keyword evidence="5" id="KW-1185">Reference proteome</keyword>
<dbReference type="SMART" id="SM00248">
    <property type="entry name" value="ANK"/>
    <property type="match status" value="4"/>
</dbReference>
<dbReference type="EMBL" id="JARQZJ010000091">
    <property type="protein sequence ID" value="KAK9883435.1"/>
    <property type="molecule type" value="Genomic_DNA"/>
</dbReference>
<dbReference type="PROSITE" id="PS50297">
    <property type="entry name" value="ANK_REP_REGION"/>
    <property type="match status" value="2"/>
</dbReference>
<dbReference type="PROSITE" id="PS50088">
    <property type="entry name" value="ANK_REPEAT"/>
    <property type="match status" value="4"/>
</dbReference>
<dbReference type="Pfam" id="PF12796">
    <property type="entry name" value="Ank_2"/>
    <property type="match status" value="1"/>
</dbReference>
<feature type="repeat" description="ANK" evidence="3">
    <location>
        <begin position="52"/>
        <end position="86"/>
    </location>
</feature>
<dbReference type="InterPro" id="IPR036770">
    <property type="entry name" value="Ankyrin_rpt-contain_sf"/>
</dbReference>
<dbReference type="InterPro" id="IPR002110">
    <property type="entry name" value="Ankyrin_rpt"/>
</dbReference>
<dbReference type="SUPFAM" id="SSF48403">
    <property type="entry name" value="Ankyrin repeat"/>
    <property type="match status" value="1"/>
</dbReference>
<keyword evidence="2 3" id="KW-0040">ANK repeat</keyword>
<evidence type="ECO:0000256" key="1">
    <source>
        <dbReference type="ARBA" id="ARBA00022737"/>
    </source>
</evidence>
<proteinExistence type="predicted"/>
<reference evidence="4 5" key="1">
    <citation type="submission" date="2023-03" db="EMBL/GenBank/DDBJ databases">
        <title>Genome insight into feeding habits of ladybird beetles.</title>
        <authorList>
            <person name="Li H.-S."/>
            <person name="Huang Y.-H."/>
            <person name="Pang H."/>
        </authorList>
    </citation>
    <scope>NUCLEOTIDE SEQUENCE [LARGE SCALE GENOMIC DNA]</scope>
    <source>
        <strain evidence="4">SYSU_2023b</strain>
        <tissue evidence="4">Whole body</tissue>
    </source>
</reference>
<evidence type="ECO:0000313" key="5">
    <source>
        <dbReference type="Proteomes" id="UP001431783"/>
    </source>
</evidence>
<feature type="repeat" description="ANK" evidence="3">
    <location>
        <begin position="87"/>
        <end position="125"/>
    </location>
</feature>
<dbReference type="Proteomes" id="UP001431783">
    <property type="component" value="Unassembled WGS sequence"/>
</dbReference>
<organism evidence="4 5">
    <name type="scientific">Henosepilachna vigintioctopunctata</name>
    <dbReference type="NCBI Taxonomy" id="420089"/>
    <lineage>
        <taxon>Eukaryota</taxon>
        <taxon>Metazoa</taxon>
        <taxon>Ecdysozoa</taxon>
        <taxon>Arthropoda</taxon>
        <taxon>Hexapoda</taxon>
        <taxon>Insecta</taxon>
        <taxon>Pterygota</taxon>
        <taxon>Neoptera</taxon>
        <taxon>Endopterygota</taxon>
        <taxon>Coleoptera</taxon>
        <taxon>Polyphaga</taxon>
        <taxon>Cucujiformia</taxon>
        <taxon>Coccinelloidea</taxon>
        <taxon>Coccinellidae</taxon>
        <taxon>Epilachninae</taxon>
        <taxon>Epilachnini</taxon>
        <taxon>Henosepilachna</taxon>
    </lineage>
</organism>
<sequence length="323" mass="37324">MKYEVEQGGEIDFVDSQGNNSLHLVCCEAYYTPHFIAYLLEFSSNINAQNNNLQTPLHRFISNSHKDTALFRLFLEKGADPNIPDKCGNTALHYLARSRAHKTTYFITFVEILIEFKANLNAQNKYGETPLHVAIRKGTVGFIPILLNHGASVFIENKKNLTPIDTAYAKRIDHKVVFMEIAKHVIILNNSNVHIKKDILDKILCFESLKTFDEECKNEISNMKDIEVGETNLTLCTILKSSTRTFAKYLRNPDVMYSFQNNICQYSIIFENRLNKHFEESLERKEAEEKAFPIYMDIFRILPEICVNHVIMYLGNDDLNRIK</sequence>
<dbReference type="PANTHER" id="PTHR24134">
    <property type="entry name" value="ANKYRIN REPEAT-CONTAINING PROTEIN DDB_G0279043"/>
    <property type="match status" value="1"/>
</dbReference>
<keyword evidence="1" id="KW-0677">Repeat</keyword>
<evidence type="ECO:0008006" key="6">
    <source>
        <dbReference type="Google" id="ProtNLM"/>
    </source>
</evidence>
<feature type="repeat" description="ANK" evidence="3">
    <location>
        <begin position="126"/>
        <end position="158"/>
    </location>
</feature>
<dbReference type="PANTHER" id="PTHR24134:SF9">
    <property type="entry name" value="ANKYRIN REPEAT AND SOCS BOX PROTEIN 8"/>
    <property type="match status" value="1"/>
</dbReference>
<gene>
    <name evidence="4" type="ORF">WA026_001609</name>
</gene>
<accession>A0AAW1ULP0</accession>
<dbReference type="AlphaFoldDB" id="A0AAW1ULP0"/>
<feature type="repeat" description="ANK" evidence="3">
    <location>
        <begin position="17"/>
        <end position="51"/>
    </location>
</feature>
<name>A0AAW1ULP0_9CUCU</name>
<evidence type="ECO:0000313" key="4">
    <source>
        <dbReference type="EMBL" id="KAK9883435.1"/>
    </source>
</evidence>
<evidence type="ECO:0000256" key="2">
    <source>
        <dbReference type="ARBA" id="ARBA00023043"/>
    </source>
</evidence>
<dbReference type="Gene3D" id="1.25.40.20">
    <property type="entry name" value="Ankyrin repeat-containing domain"/>
    <property type="match status" value="1"/>
</dbReference>
<evidence type="ECO:0000256" key="3">
    <source>
        <dbReference type="PROSITE-ProRule" id="PRU00023"/>
    </source>
</evidence>
<protein>
    <recommendedName>
        <fullName evidence="6">Ankyrin repeat protein</fullName>
    </recommendedName>
</protein>
<comment type="caution">
    <text evidence="4">The sequence shown here is derived from an EMBL/GenBank/DDBJ whole genome shotgun (WGS) entry which is preliminary data.</text>
</comment>